<dbReference type="GeneID" id="40236436"/>
<name>A0A2D3FAI6_9CAUD</name>
<evidence type="ECO:0000313" key="2">
    <source>
        <dbReference type="Proteomes" id="UP000262103"/>
    </source>
</evidence>
<reference evidence="1 2" key="1">
    <citation type="journal article" date="2018" name="ISME J.">
        <title>Characterization of ecologically diverse viruses infecting co-occurring strains of cosmopolitan hyperhalophilic Bacteroidetes.</title>
        <authorList>
            <person name="Villamor J."/>
            <person name="Ramos-Barbero M.D."/>
            <person name="Gonzalez-Torres P."/>
            <person name="Gabaldon T."/>
            <person name="Rossello-Mora R."/>
            <person name="Meseguer I."/>
            <person name="Martinez-Garcia M."/>
            <person name="Santos F."/>
            <person name="Anton J."/>
        </authorList>
    </citation>
    <scope>NUCLEOTIDE SEQUENCE [LARGE SCALE GENOMIC DNA]</scope>
    <source>
        <strain evidence="1">SRUTV-1</strain>
    </source>
</reference>
<dbReference type="EMBL" id="MF629150">
    <property type="protein sequence ID" value="ATU47020.1"/>
    <property type="molecule type" value="Genomic_DNA"/>
</dbReference>
<dbReference type="Proteomes" id="UP000262103">
    <property type="component" value="Segment"/>
</dbReference>
<evidence type="ECO:0008006" key="3">
    <source>
        <dbReference type="Google" id="ProtNLM"/>
    </source>
</evidence>
<protein>
    <recommendedName>
        <fullName evidence="3">Tail tube protein</fullName>
    </recommendedName>
</protein>
<proteinExistence type="predicted"/>
<dbReference type="RefSeq" id="YP_009639638.1">
    <property type="nucleotide sequence ID" value="NC_042353.1"/>
</dbReference>
<accession>A0A2D3FAI6</accession>
<keyword evidence="2" id="KW-1185">Reference proteome</keyword>
<organism evidence="1 2">
    <name type="scientific">Salinibacter phage SRUTV-1</name>
    <dbReference type="NCBI Taxonomy" id="2684227"/>
    <lineage>
        <taxon>Viruses</taxon>
        <taxon>Duplodnaviria</taxon>
        <taxon>Heunggongvirae</taxon>
        <taxon>Uroviricota</taxon>
        <taxon>Caudoviricetes</taxon>
        <taxon>Kairosalinivirus</taxon>
        <taxon>Kairosalinivirus SRUTV1</taxon>
    </lineage>
</organism>
<dbReference type="KEGG" id="vg:40236436"/>
<evidence type="ECO:0000313" key="1">
    <source>
        <dbReference type="EMBL" id="ATU47020.1"/>
    </source>
</evidence>
<sequence>MSLSNLNKLSENIQGRILDGFIKIPDGSGGTEWQPMGHLQDVTISFSPVTQDADVANRQKQIAADVEVTLVMQQTTDVEFAAMADLATPSGSGHDIKLVDRLVPKADVATADGYTFENVLPRFEGEFDGSGEGSNFTAMFGGRVLIGQISAPFTGTLTFDV</sequence>